<evidence type="ECO:0000256" key="5">
    <source>
        <dbReference type="ARBA" id="ARBA00033067"/>
    </source>
</evidence>
<dbReference type="RefSeq" id="WP_114753178.1">
    <property type="nucleotide sequence ID" value="NZ_QQBA01000001.1"/>
</dbReference>
<sequence length="297" mass="33957">MKILIIGSKGFIGSHCVKYFSNGNDVWQCDVVTDHTLEKYFLLDSTNADYCDIFESQQFDVCINCSGAASVPDSLKNPQRDFVLNTVNVFKQLDAIRKLNATCKYINLSSAAVYGNPKYLPIDENHPLNPISPYGIHKKMAEDICKEFHENYNIATCSLRIFSAYGNGLEKQLFWDLYKKSDSKNQVQLFGTGAESRDFIHIKDLVLAINKVIQYSNFKNDIINIASSKEITIECVASIFFKYFNSQIQVVFEGKTRLGDPINWVANTEKLQKMNFEQSIPIEVGLKEYTEWLKERE</sequence>
<comment type="caution">
    <text evidence="8">The sequence shown here is derived from an EMBL/GenBank/DDBJ whole genome shotgun (WGS) entry which is preliminary data.</text>
</comment>
<evidence type="ECO:0000259" key="6">
    <source>
        <dbReference type="Pfam" id="PF01370"/>
    </source>
</evidence>
<dbReference type="InterPro" id="IPR001509">
    <property type="entry name" value="Epimerase_deHydtase"/>
</dbReference>
<dbReference type="PANTHER" id="PTHR43725">
    <property type="entry name" value="UDP-GLUCOSE 4-EPIMERASE"/>
    <property type="match status" value="1"/>
</dbReference>
<dbReference type="Proteomes" id="UP000321392">
    <property type="component" value="Unassembled WGS sequence"/>
</dbReference>
<comment type="similarity">
    <text evidence="2">Belongs to the NAD(P)-dependent epimerase/dehydratase family.</text>
</comment>
<dbReference type="Gene3D" id="3.40.50.720">
    <property type="entry name" value="NAD(P)-binding Rossmann-like Domain"/>
    <property type="match status" value="1"/>
</dbReference>
<reference evidence="7 9" key="2">
    <citation type="submission" date="2018-07" db="EMBL/GenBank/DDBJ databases">
        <title>Genomic Encyclopedia of Type Strains, Phase IV (KMG-IV): sequencing the most valuable type-strain genomes for metagenomic binning, comparative biology and taxonomic classification.</title>
        <authorList>
            <person name="Goeker M."/>
        </authorList>
    </citation>
    <scope>NUCLEOTIDE SEQUENCE [LARGE SCALE GENOMIC DNA]</scope>
    <source>
        <strain evidence="7 9">DSM 19728</strain>
    </source>
</reference>
<dbReference type="PANTHER" id="PTHR43725:SF53">
    <property type="entry name" value="UDP-ARABINOSE 4-EPIMERASE 1"/>
    <property type="match status" value="1"/>
</dbReference>
<name>A0A562Q5Y6_9FLAO</name>
<dbReference type="EMBL" id="QQBA01000001">
    <property type="protein sequence ID" value="RDI58348.1"/>
    <property type="molecule type" value="Genomic_DNA"/>
</dbReference>
<dbReference type="Gene3D" id="3.90.25.10">
    <property type="entry name" value="UDP-galactose 4-epimerase, domain 1"/>
    <property type="match status" value="1"/>
</dbReference>
<protein>
    <recommendedName>
        <fullName evidence="3">UDP-glucose 4-epimerase</fullName>
    </recommendedName>
    <alternativeName>
        <fullName evidence="5">Galactowaldenase</fullName>
    </alternativeName>
    <alternativeName>
        <fullName evidence="4">UDP-galactose 4-epimerase</fullName>
    </alternativeName>
</protein>
<gene>
    <name evidence="7" type="ORF">DFR66_101276</name>
    <name evidence="8" type="ORF">IQ02_00272</name>
</gene>
<reference evidence="8" key="3">
    <citation type="submission" date="2019-07" db="EMBL/GenBank/DDBJ databases">
        <authorList>
            <person name="Whitman W."/>
            <person name="Huntemann M."/>
            <person name="Clum A."/>
            <person name="Pillay M."/>
            <person name="Palaniappan K."/>
            <person name="Varghese N."/>
            <person name="Mikhailova N."/>
            <person name="Stamatis D."/>
            <person name="Reddy T."/>
            <person name="Daum C."/>
            <person name="Shapiro N."/>
            <person name="Ivanova N."/>
            <person name="Kyrpides N."/>
            <person name="Woyke T."/>
        </authorList>
    </citation>
    <scope>NUCLEOTIDE SEQUENCE</scope>
    <source>
        <strain evidence="8">CGMCC 1.5380</strain>
    </source>
</reference>
<accession>A0A562Q5Y6</accession>
<evidence type="ECO:0000256" key="3">
    <source>
        <dbReference type="ARBA" id="ARBA00018569"/>
    </source>
</evidence>
<evidence type="ECO:0000313" key="10">
    <source>
        <dbReference type="Proteomes" id="UP000321392"/>
    </source>
</evidence>
<feature type="domain" description="NAD-dependent epimerase/dehydratase" evidence="6">
    <location>
        <begin position="3"/>
        <end position="226"/>
    </location>
</feature>
<reference evidence="8 10" key="1">
    <citation type="journal article" date="2015" name="Stand. Genomic Sci.">
        <title>Genomic Encyclopedia of Bacterial and Archaeal Type Strains, Phase III: the genomes of soil and plant-associated and newly described type strains.</title>
        <authorList>
            <person name="Whitman W.B."/>
            <person name="Woyke T."/>
            <person name="Klenk H.P."/>
            <person name="Zhou Y."/>
            <person name="Lilburn T.G."/>
            <person name="Beck B.J."/>
            <person name="De Vos P."/>
            <person name="Vandamme P."/>
            <person name="Eisen J.A."/>
            <person name="Garrity G."/>
            <person name="Hugenholtz P."/>
            <person name="Kyrpides N.C."/>
        </authorList>
    </citation>
    <scope>NUCLEOTIDE SEQUENCE [LARGE SCALE GENOMIC DNA]</scope>
    <source>
        <strain evidence="8 10">CGMCC 1.5380</strain>
    </source>
</reference>
<evidence type="ECO:0000313" key="9">
    <source>
        <dbReference type="Proteomes" id="UP000254518"/>
    </source>
</evidence>
<dbReference type="CDD" id="cd08946">
    <property type="entry name" value="SDR_e"/>
    <property type="match status" value="1"/>
</dbReference>
<dbReference type="AlphaFoldDB" id="A0A562Q5Y6"/>
<comment type="pathway">
    <text evidence="1">Carbohydrate metabolism; galactose metabolism.</text>
</comment>
<evidence type="ECO:0000256" key="4">
    <source>
        <dbReference type="ARBA" id="ARBA00031367"/>
    </source>
</evidence>
<dbReference type="Pfam" id="PF01370">
    <property type="entry name" value="Epimerase"/>
    <property type="match status" value="1"/>
</dbReference>
<dbReference type="EMBL" id="VLKX01000001">
    <property type="protein sequence ID" value="TWI52133.1"/>
    <property type="molecule type" value="Genomic_DNA"/>
</dbReference>
<dbReference type="Proteomes" id="UP000254518">
    <property type="component" value="Unassembled WGS sequence"/>
</dbReference>
<evidence type="ECO:0000313" key="8">
    <source>
        <dbReference type="EMBL" id="TWI52133.1"/>
    </source>
</evidence>
<dbReference type="SUPFAM" id="SSF51735">
    <property type="entry name" value="NAD(P)-binding Rossmann-fold domains"/>
    <property type="match status" value="1"/>
</dbReference>
<dbReference type="OrthoDB" id="329806at2"/>
<proteinExistence type="inferred from homology"/>
<keyword evidence="9" id="KW-1185">Reference proteome</keyword>
<dbReference type="InterPro" id="IPR036291">
    <property type="entry name" value="NAD(P)-bd_dom_sf"/>
</dbReference>
<evidence type="ECO:0000256" key="1">
    <source>
        <dbReference type="ARBA" id="ARBA00004947"/>
    </source>
</evidence>
<evidence type="ECO:0000313" key="7">
    <source>
        <dbReference type="EMBL" id="RDI58348.1"/>
    </source>
</evidence>
<evidence type="ECO:0000256" key="2">
    <source>
        <dbReference type="ARBA" id="ARBA00007637"/>
    </source>
</evidence>
<organism evidence="8 10">
    <name type="scientific">Flavobacterium glaciei</name>
    <dbReference type="NCBI Taxonomy" id="386300"/>
    <lineage>
        <taxon>Bacteria</taxon>
        <taxon>Pseudomonadati</taxon>
        <taxon>Bacteroidota</taxon>
        <taxon>Flavobacteriia</taxon>
        <taxon>Flavobacteriales</taxon>
        <taxon>Flavobacteriaceae</taxon>
        <taxon>Flavobacterium</taxon>
    </lineage>
</organism>